<evidence type="ECO:0000313" key="3">
    <source>
        <dbReference type="Proteomes" id="UP000515156"/>
    </source>
</evidence>
<dbReference type="SUPFAM" id="SSF52540">
    <property type="entry name" value="P-loop containing nucleoside triphosphate hydrolases"/>
    <property type="match status" value="1"/>
</dbReference>
<dbReference type="Proteomes" id="UP000515156">
    <property type="component" value="Chromosome 3"/>
</dbReference>
<dbReference type="GeneID" id="115466310"/>
<dbReference type="RefSeq" id="XP_030053342.1">
    <property type="nucleotide sequence ID" value="XM_030197482.1"/>
</dbReference>
<dbReference type="GO" id="GO:0006044">
    <property type="term" value="P:N-acetylglucosamine metabolic process"/>
    <property type="evidence" value="ECO:0007669"/>
    <property type="project" value="TreeGrafter"/>
</dbReference>
<dbReference type="PANTHER" id="PTHR10704">
    <property type="entry name" value="CARBOHYDRATE SULFOTRANSFERASE"/>
    <property type="match status" value="1"/>
</dbReference>
<dbReference type="OrthoDB" id="6138663at2759"/>
<dbReference type="Pfam" id="PF00685">
    <property type="entry name" value="Sulfotransfer_1"/>
    <property type="match status" value="1"/>
</dbReference>
<dbReference type="EC" id="2.8.2.-" evidence="1"/>
<dbReference type="InParanoid" id="A0A6P7XCP9"/>
<evidence type="ECO:0000256" key="1">
    <source>
        <dbReference type="RuleBase" id="RU361155"/>
    </source>
</evidence>
<dbReference type="InterPro" id="IPR051135">
    <property type="entry name" value="Gal/GlcNAc/GalNAc_ST"/>
</dbReference>
<reference evidence="4" key="1">
    <citation type="submission" date="2025-08" db="UniProtKB">
        <authorList>
            <consortium name="RefSeq"/>
        </authorList>
    </citation>
    <scope>IDENTIFICATION</scope>
</reference>
<name>A0A6P7XCP9_9AMPH</name>
<evidence type="ECO:0000259" key="2">
    <source>
        <dbReference type="Pfam" id="PF00685"/>
    </source>
</evidence>
<gene>
    <name evidence="4" type="primary">LOC115466310</name>
</gene>
<protein>
    <recommendedName>
        <fullName evidence="1">Sulfotransferase</fullName>
        <ecNumber evidence="1">2.8.2.-</ecNumber>
    </recommendedName>
</protein>
<dbReference type="GO" id="GO:0006790">
    <property type="term" value="P:sulfur compound metabolic process"/>
    <property type="evidence" value="ECO:0007669"/>
    <property type="project" value="TreeGrafter"/>
</dbReference>
<accession>A0A6P7XCP9</accession>
<dbReference type="InterPro" id="IPR000863">
    <property type="entry name" value="Sulfotransferase_dom"/>
</dbReference>
<dbReference type="InterPro" id="IPR027417">
    <property type="entry name" value="P-loop_NTPase"/>
</dbReference>
<dbReference type="Gene3D" id="3.40.50.300">
    <property type="entry name" value="P-loop containing nucleotide triphosphate hydrolases"/>
    <property type="match status" value="1"/>
</dbReference>
<keyword evidence="1" id="KW-0808">Transferase</keyword>
<evidence type="ECO:0000313" key="4">
    <source>
        <dbReference type="RefSeq" id="XP_030053342.1"/>
    </source>
</evidence>
<sequence>MWLRRKQLKIFLLISASGLILFFAFRDSTKSHPVFAKTQLLILSTWRSGSTFFGELFNCSPEVFYLMEPTRHVWASLSKQPFRLLQIPMRNLLRSIFQCDMSALEPYLNKNPSISDLFMWYKNRALCSLPVCSAFGPFDINEEKRCRLECQNSDFKLIEETCKSYKHIVIKVVRFQDLKALYSLLQDPSLNLKIIHLVRDPRAVLNSREHVNGLELDDMIVSESQNANLGMVMSRVCRSQANIYQTAMQNPPPFLKDRYLLVRYEDLAQDLLPQISKWYAFAGIRVSPELESFINNLTRVKKLAGAWRTKLSFSKVQEVQRLCKTTMELFGYRFLESEQQQKDLATNVVLPMPHQYESESSDIPHPQRH</sequence>
<organism evidence="3 4">
    <name type="scientific">Microcaecilia unicolor</name>
    <dbReference type="NCBI Taxonomy" id="1415580"/>
    <lineage>
        <taxon>Eukaryota</taxon>
        <taxon>Metazoa</taxon>
        <taxon>Chordata</taxon>
        <taxon>Craniata</taxon>
        <taxon>Vertebrata</taxon>
        <taxon>Euteleostomi</taxon>
        <taxon>Amphibia</taxon>
        <taxon>Gymnophiona</taxon>
        <taxon>Siphonopidae</taxon>
        <taxon>Microcaecilia</taxon>
    </lineage>
</organism>
<dbReference type="AlphaFoldDB" id="A0A6P7XCP9"/>
<feature type="domain" description="Sulfotransferase" evidence="2">
    <location>
        <begin position="38"/>
        <end position="290"/>
    </location>
</feature>
<proteinExistence type="inferred from homology"/>
<dbReference type="PANTHER" id="PTHR10704:SF4">
    <property type="entry name" value="CARBOHYDRATE SULFOTRANSFERASE 6"/>
    <property type="match status" value="1"/>
</dbReference>
<comment type="similarity">
    <text evidence="1">Belongs to the sulfotransferase 1 family.</text>
</comment>
<keyword evidence="3" id="KW-1185">Reference proteome</keyword>
<dbReference type="KEGG" id="muo:115466310"/>
<dbReference type="GO" id="GO:0001517">
    <property type="term" value="F:N-acetylglucosamine 6-O-sulfotransferase activity"/>
    <property type="evidence" value="ECO:0007669"/>
    <property type="project" value="TreeGrafter"/>
</dbReference>